<reference evidence="2 3" key="1">
    <citation type="submission" date="2018-06" db="EMBL/GenBank/DDBJ databases">
        <title>Genomic Encyclopedia of Archaeal and Bacterial Type Strains, Phase II (KMG-II): from individual species to whole genera.</title>
        <authorList>
            <person name="Goeker M."/>
        </authorList>
    </citation>
    <scope>NUCLEOTIDE SEQUENCE [LARGE SCALE GENOMIC DNA]</scope>
    <source>
        <strain evidence="2 3">DSM 23857</strain>
    </source>
</reference>
<gene>
    <name evidence="2" type="ORF">LX64_01935</name>
</gene>
<dbReference type="RefSeq" id="WP_111597393.1">
    <property type="nucleotide sequence ID" value="NZ_QLLL01000003.1"/>
</dbReference>
<accession>A0A327QS82</accession>
<comment type="caution">
    <text evidence="2">The sequence shown here is derived from an EMBL/GenBank/DDBJ whole genome shotgun (WGS) entry which is preliminary data.</text>
</comment>
<sequence length="284" mass="32143">MYRKLVQLAFYAILLISVGLSACKKDEMQESSADVTETSDPSSLLVSRIHYDATNRTDLFTYDQDNRLVTFRSQEILPGNVPFERIEQYQYNANGKVNRIITSYPGSENLADTAAVKYVDEHTALVTFQRRDENGEQKVFKFEFDKAGQLMQTSLLHASINIEDQTNYTFTREANNVLMSTSFNENVNANLVFTTAYAYDATNNPLHAIAKYNPFFNRIVRGNLQVNANELSQNMVKATDWSVTTASTTYEVDKTTNYPLSSVTTYDDPNFATETAQYAYVAAK</sequence>
<dbReference type="Proteomes" id="UP000249547">
    <property type="component" value="Unassembled WGS sequence"/>
</dbReference>
<keyword evidence="3" id="KW-1185">Reference proteome</keyword>
<dbReference type="PROSITE" id="PS51257">
    <property type="entry name" value="PROKAR_LIPOPROTEIN"/>
    <property type="match status" value="1"/>
</dbReference>
<feature type="signal peptide" evidence="1">
    <location>
        <begin position="1"/>
        <end position="22"/>
    </location>
</feature>
<evidence type="ECO:0000313" key="3">
    <source>
        <dbReference type="Proteomes" id="UP000249547"/>
    </source>
</evidence>
<evidence type="ECO:0008006" key="4">
    <source>
        <dbReference type="Google" id="ProtNLM"/>
    </source>
</evidence>
<proteinExistence type="predicted"/>
<feature type="chain" id="PRO_5016296520" description="YD repeat-containing protein" evidence="1">
    <location>
        <begin position="23"/>
        <end position="284"/>
    </location>
</feature>
<keyword evidence="1" id="KW-0732">Signal</keyword>
<evidence type="ECO:0000313" key="2">
    <source>
        <dbReference type="EMBL" id="RAJ06808.1"/>
    </source>
</evidence>
<evidence type="ECO:0000256" key="1">
    <source>
        <dbReference type="SAM" id="SignalP"/>
    </source>
</evidence>
<protein>
    <recommendedName>
        <fullName evidence="4">YD repeat-containing protein</fullName>
    </recommendedName>
</protein>
<organism evidence="2 3">
    <name type="scientific">Chitinophaga skermanii</name>
    <dbReference type="NCBI Taxonomy" id="331697"/>
    <lineage>
        <taxon>Bacteria</taxon>
        <taxon>Pseudomonadati</taxon>
        <taxon>Bacteroidota</taxon>
        <taxon>Chitinophagia</taxon>
        <taxon>Chitinophagales</taxon>
        <taxon>Chitinophagaceae</taxon>
        <taxon>Chitinophaga</taxon>
    </lineage>
</organism>
<dbReference type="AlphaFoldDB" id="A0A327QS82"/>
<dbReference type="OrthoDB" id="1330101at2"/>
<name>A0A327QS82_9BACT</name>
<dbReference type="EMBL" id="QLLL01000003">
    <property type="protein sequence ID" value="RAJ06808.1"/>
    <property type="molecule type" value="Genomic_DNA"/>
</dbReference>